<name>A0AAN7Q811_9COLE</name>
<sequence>MAERNTWINAKKQSMNIPKTHTNSITNISSRSERKTYLLNEDGSLVSEEGAEEHEQHTNEYDPQIHMDDTTYSPSASDAPSTPEGPTNSTLKKSKRKLNPADKRFLSFFEKRETSSKRNKSSNELFLASLLEDTNKLNASDLSKFKITILSKLSELLEK</sequence>
<accession>A0AAN7Q811</accession>
<dbReference type="EMBL" id="JARPUR010000002">
    <property type="protein sequence ID" value="KAK4882305.1"/>
    <property type="molecule type" value="Genomic_DNA"/>
</dbReference>
<feature type="compositionally biased region" description="Polar residues" evidence="1">
    <location>
        <begin position="1"/>
        <end position="30"/>
    </location>
</feature>
<dbReference type="Proteomes" id="UP001353858">
    <property type="component" value="Unassembled WGS sequence"/>
</dbReference>
<reference evidence="3" key="1">
    <citation type="submission" date="2023-01" db="EMBL/GenBank/DDBJ databases">
        <title>Key to firefly adult light organ development and bioluminescence: homeobox transcription factors regulate luciferase expression and transportation to peroxisome.</title>
        <authorList>
            <person name="Fu X."/>
        </authorList>
    </citation>
    <scope>NUCLEOTIDE SEQUENCE [LARGE SCALE GENOMIC DNA]</scope>
</reference>
<evidence type="ECO:0000256" key="1">
    <source>
        <dbReference type="SAM" id="MobiDB-lite"/>
    </source>
</evidence>
<evidence type="ECO:0000313" key="2">
    <source>
        <dbReference type="EMBL" id="KAK4882305.1"/>
    </source>
</evidence>
<dbReference type="AlphaFoldDB" id="A0AAN7Q811"/>
<organism evidence="2 3">
    <name type="scientific">Aquatica leii</name>
    <dbReference type="NCBI Taxonomy" id="1421715"/>
    <lineage>
        <taxon>Eukaryota</taxon>
        <taxon>Metazoa</taxon>
        <taxon>Ecdysozoa</taxon>
        <taxon>Arthropoda</taxon>
        <taxon>Hexapoda</taxon>
        <taxon>Insecta</taxon>
        <taxon>Pterygota</taxon>
        <taxon>Neoptera</taxon>
        <taxon>Endopterygota</taxon>
        <taxon>Coleoptera</taxon>
        <taxon>Polyphaga</taxon>
        <taxon>Elateriformia</taxon>
        <taxon>Elateroidea</taxon>
        <taxon>Lampyridae</taxon>
        <taxon>Luciolinae</taxon>
        <taxon>Aquatica</taxon>
    </lineage>
</organism>
<gene>
    <name evidence="2" type="ORF">RN001_005624</name>
</gene>
<feature type="compositionally biased region" description="Basic and acidic residues" evidence="1">
    <location>
        <begin position="53"/>
        <end position="69"/>
    </location>
</feature>
<protein>
    <recommendedName>
        <fullName evidence="4">BESS domain-containing protein</fullName>
    </recommendedName>
</protein>
<proteinExistence type="predicted"/>
<feature type="compositionally biased region" description="Polar residues" evidence="1">
    <location>
        <begin position="70"/>
        <end position="91"/>
    </location>
</feature>
<evidence type="ECO:0000313" key="3">
    <source>
        <dbReference type="Proteomes" id="UP001353858"/>
    </source>
</evidence>
<feature type="region of interest" description="Disordered" evidence="1">
    <location>
        <begin position="1"/>
        <end position="98"/>
    </location>
</feature>
<keyword evidence="3" id="KW-1185">Reference proteome</keyword>
<evidence type="ECO:0008006" key="4">
    <source>
        <dbReference type="Google" id="ProtNLM"/>
    </source>
</evidence>
<comment type="caution">
    <text evidence="2">The sequence shown here is derived from an EMBL/GenBank/DDBJ whole genome shotgun (WGS) entry which is preliminary data.</text>
</comment>